<dbReference type="InterPro" id="IPR050322">
    <property type="entry name" value="Fe-S_cluster_asmbl/transfer"/>
</dbReference>
<dbReference type="InterPro" id="IPR035903">
    <property type="entry name" value="HesB-like_dom_sf"/>
</dbReference>
<dbReference type="PROSITE" id="PS01152">
    <property type="entry name" value="HESB"/>
    <property type="match status" value="1"/>
</dbReference>
<proteinExistence type="inferred from homology"/>
<comment type="similarity">
    <text evidence="1">Belongs to the HesB/IscA family.</text>
</comment>
<dbReference type="STRING" id="332977.SAMN05421740_11257"/>
<feature type="domain" description="Core" evidence="2">
    <location>
        <begin position="2"/>
        <end position="104"/>
    </location>
</feature>
<dbReference type="PANTHER" id="PTHR10072:SF41">
    <property type="entry name" value="IRON-SULFUR CLUSTER ASSEMBLY 1 HOMOLOG, MITOCHONDRIAL"/>
    <property type="match status" value="1"/>
</dbReference>
<evidence type="ECO:0000313" key="3">
    <source>
        <dbReference type="EMBL" id="SEL87692.1"/>
    </source>
</evidence>
<gene>
    <name evidence="3" type="ORF">SAMN05421740_11257</name>
</gene>
<protein>
    <submittedName>
        <fullName evidence="3">Iron-sulfur cluster assembly protein</fullName>
    </submittedName>
</protein>
<dbReference type="GO" id="GO:0051537">
    <property type="term" value="F:2 iron, 2 sulfur cluster binding"/>
    <property type="evidence" value="ECO:0007669"/>
    <property type="project" value="TreeGrafter"/>
</dbReference>
<keyword evidence="4" id="KW-1185">Reference proteome</keyword>
<sequence>MVTVTEKAKQRILDILREESYDSTYFVRVAVESGGCSGLSYKLNFDNEEKKGDQFFEDKGVKICLDIKSYLYLAGTELDYTDGLTGKGFEFHNPNASRTCACGESFAV</sequence>
<organism evidence="3 4">
    <name type="scientific">Parapedobacter koreensis</name>
    <dbReference type="NCBI Taxonomy" id="332977"/>
    <lineage>
        <taxon>Bacteria</taxon>
        <taxon>Pseudomonadati</taxon>
        <taxon>Bacteroidota</taxon>
        <taxon>Sphingobacteriia</taxon>
        <taxon>Sphingobacteriales</taxon>
        <taxon>Sphingobacteriaceae</taxon>
        <taxon>Parapedobacter</taxon>
    </lineage>
</organism>
<dbReference type="GO" id="GO:0005737">
    <property type="term" value="C:cytoplasm"/>
    <property type="evidence" value="ECO:0007669"/>
    <property type="project" value="TreeGrafter"/>
</dbReference>
<dbReference type="InterPro" id="IPR000361">
    <property type="entry name" value="ATAP_core_dom"/>
</dbReference>
<dbReference type="Gene3D" id="2.60.300.12">
    <property type="entry name" value="HesB-like domain"/>
    <property type="match status" value="1"/>
</dbReference>
<evidence type="ECO:0000313" key="4">
    <source>
        <dbReference type="Proteomes" id="UP000198916"/>
    </source>
</evidence>
<dbReference type="Proteomes" id="UP000198916">
    <property type="component" value="Unassembled WGS sequence"/>
</dbReference>
<evidence type="ECO:0000256" key="1">
    <source>
        <dbReference type="ARBA" id="ARBA00006718"/>
    </source>
</evidence>
<dbReference type="Pfam" id="PF01521">
    <property type="entry name" value="Fe-S_biosyn"/>
    <property type="match status" value="1"/>
</dbReference>
<dbReference type="GO" id="GO:0016226">
    <property type="term" value="P:iron-sulfur cluster assembly"/>
    <property type="evidence" value="ECO:0007669"/>
    <property type="project" value="InterPro"/>
</dbReference>
<name>A0A1H7TRZ0_9SPHI</name>
<dbReference type="OrthoDB" id="9801228at2"/>
<dbReference type="EMBL" id="FNZR01000012">
    <property type="protein sequence ID" value="SEL87692.1"/>
    <property type="molecule type" value="Genomic_DNA"/>
</dbReference>
<dbReference type="InterPro" id="IPR016092">
    <property type="entry name" value="ATAP"/>
</dbReference>
<accession>A0A1H7TRZ0</accession>
<dbReference type="RefSeq" id="WP_090608874.1">
    <property type="nucleotide sequence ID" value="NZ_FNZR01000012.1"/>
</dbReference>
<dbReference type="PANTHER" id="PTHR10072">
    <property type="entry name" value="IRON-SULFUR CLUSTER ASSEMBLY PROTEIN"/>
    <property type="match status" value="1"/>
</dbReference>
<evidence type="ECO:0000259" key="2">
    <source>
        <dbReference type="Pfam" id="PF01521"/>
    </source>
</evidence>
<dbReference type="InterPro" id="IPR017870">
    <property type="entry name" value="FeS_cluster_insertion_CS"/>
</dbReference>
<dbReference type="SUPFAM" id="SSF89360">
    <property type="entry name" value="HesB-like domain"/>
    <property type="match status" value="1"/>
</dbReference>
<reference evidence="4" key="1">
    <citation type="submission" date="2016-10" db="EMBL/GenBank/DDBJ databases">
        <authorList>
            <person name="Varghese N."/>
            <person name="Submissions S."/>
        </authorList>
    </citation>
    <scope>NUCLEOTIDE SEQUENCE [LARGE SCALE GENOMIC DNA]</scope>
    <source>
        <strain evidence="4">Jip14</strain>
    </source>
</reference>
<dbReference type="AlphaFoldDB" id="A0A1H7TRZ0"/>
<dbReference type="NCBIfam" id="TIGR00049">
    <property type="entry name" value="iron-sulfur cluster assembly accessory protein"/>
    <property type="match status" value="1"/>
</dbReference>